<dbReference type="Gene3D" id="3.30.420.10">
    <property type="entry name" value="Ribonuclease H-like superfamily/Ribonuclease H"/>
    <property type="match status" value="1"/>
</dbReference>
<sequence length="372" mass="41450">MPTRHQEPPLADWIDHDEPLRELAASLPPLIGLDTEFMRVDTFYPKLALVQLAHGAQTALIDPLAADVALLGDALSAADRVCVMHSASEDLEALSAPVPRGLGQLFDTQIAAAFAGLGPGLGYQKLVFELTGVQLPKAETRSDWLRRPLSPEQLEYATQDVTHLADLHRQLSERLSARGYEDWHREDCRRMVERAGRREPDPQPQTALRGAAGWPVEKQALLRRALIWRDVTARAIDRPRSWLLDDPRALDLTQHPPSGSEDLFQRTKGLRALRSAQRAELLEVLTRPLEPAELEIEPIPALPTPADKRAIAAMKAFVNATAERLDLPEGLLCARRHLESLLAGGRWPAALEGWRREVLYAGLMERLADRPH</sequence>
<dbReference type="AlphaFoldDB" id="A0A2W5M982"/>
<dbReference type="SUPFAM" id="SSF53098">
    <property type="entry name" value="Ribonuclease H-like"/>
    <property type="match status" value="1"/>
</dbReference>
<dbReference type="Gene3D" id="1.10.150.80">
    <property type="entry name" value="HRDC domain"/>
    <property type="match status" value="2"/>
</dbReference>
<dbReference type="InterPro" id="IPR036397">
    <property type="entry name" value="RNaseH_sf"/>
</dbReference>
<comment type="caution">
    <text evidence="2">The sequence shown here is derived from an EMBL/GenBank/DDBJ whole genome shotgun (WGS) entry which is preliminary data.</text>
</comment>
<dbReference type="InterPro" id="IPR010997">
    <property type="entry name" value="HRDC-like_sf"/>
</dbReference>
<dbReference type="GO" id="GO:0006139">
    <property type="term" value="P:nucleobase-containing compound metabolic process"/>
    <property type="evidence" value="ECO:0007669"/>
    <property type="project" value="InterPro"/>
</dbReference>
<dbReference type="Pfam" id="PF01612">
    <property type="entry name" value="DNA_pol_A_exo1"/>
    <property type="match status" value="1"/>
</dbReference>
<dbReference type="InterPro" id="IPR044876">
    <property type="entry name" value="HRDC_dom_sf"/>
</dbReference>
<name>A0A2W5M982_9GAMM</name>
<dbReference type="InterPro" id="IPR051086">
    <property type="entry name" value="RNase_D-like"/>
</dbReference>
<evidence type="ECO:0000259" key="1">
    <source>
        <dbReference type="SMART" id="SM00474"/>
    </source>
</evidence>
<dbReference type="PANTHER" id="PTHR47649:SF1">
    <property type="entry name" value="RIBONUCLEASE D"/>
    <property type="match status" value="1"/>
</dbReference>
<dbReference type="Proteomes" id="UP000249046">
    <property type="component" value="Unassembled WGS sequence"/>
</dbReference>
<protein>
    <submittedName>
        <fullName evidence="2">Ribonuclease D</fullName>
    </submittedName>
</protein>
<dbReference type="CDD" id="cd06142">
    <property type="entry name" value="RNaseD_exo"/>
    <property type="match status" value="1"/>
</dbReference>
<feature type="domain" description="3'-5' exonuclease" evidence="1">
    <location>
        <begin position="11"/>
        <end position="176"/>
    </location>
</feature>
<dbReference type="PANTHER" id="PTHR47649">
    <property type="entry name" value="RIBONUCLEASE D"/>
    <property type="match status" value="1"/>
</dbReference>
<evidence type="ECO:0000313" key="2">
    <source>
        <dbReference type="EMBL" id="PZQ09990.1"/>
    </source>
</evidence>
<gene>
    <name evidence="2" type="ORF">DI564_16800</name>
</gene>
<accession>A0A2W5M982</accession>
<organism evidence="2 3">
    <name type="scientific">Rhodanobacter denitrificans</name>
    <dbReference type="NCBI Taxonomy" id="666685"/>
    <lineage>
        <taxon>Bacteria</taxon>
        <taxon>Pseudomonadati</taxon>
        <taxon>Pseudomonadota</taxon>
        <taxon>Gammaproteobacteria</taxon>
        <taxon>Lysobacterales</taxon>
        <taxon>Rhodanobacteraceae</taxon>
        <taxon>Rhodanobacter</taxon>
    </lineage>
</organism>
<dbReference type="InterPro" id="IPR002562">
    <property type="entry name" value="3'-5'_exonuclease_dom"/>
</dbReference>
<dbReference type="InterPro" id="IPR012337">
    <property type="entry name" value="RNaseH-like_sf"/>
</dbReference>
<dbReference type="GO" id="GO:0003676">
    <property type="term" value="F:nucleic acid binding"/>
    <property type="evidence" value="ECO:0007669"/>
    <property type="project" value="InterPro"/>
</dbReference>
<proteinExistence type="predicted"/>
<dbReference type="SUPFAM" id="SSF47819">
    <property type="entry name" value="HRDC-like"/>
    <property type="match status" value="2"/>
</dbReference>
<dbReference type="SMART" id="SM00474">
    <property type="entry name" value="35EXOc"/>
    <property type="match status" value="1"/>
</dbReference>
<dbReference type="GO" id="GO:0008408">
    <property type="term" value="F:3'-5' exonuclease activity"/>
    <property type="evidence" value="ECO:0007669"/>
    <property type="project" value="InterPro"/>
</dbReference>
<dbReference type="EMBL" id="QFPO01000023">
    <property type="protein sequence ID" value="PZQ09990.1"/>
    <property type="molecule type" value="Genomic_DNA"/>
</dbReference>
<evidence type="ECO:0000313" key="3">
    <source>
        <dbReference type="Proteomes" id="UP000249046"/>
    </source>
</evidence>
<reference evidence="2 3" key="1">
    <citation type="submission" date="2017-08" db="EMBL/GenBank/DDBJ databases">
        <title>Infants hospitalized years apart are colonized by the same room-sourced microbial strains.</title>
        <authorList>
            <person name="Brooks B."/>
            <person name="Olm M.R."/>
            <person name="Firek B.A."/>
            <person name="Baker R."/>
            <person name="Thomas B.C."/>
            <person name="Morowitz M.J."/>
            <person name="Banfield J.F."/>
        </authorList>
    </citation>
    <scope>NUCLEOTIDE SEQUENCE [LARGE SCALE GENOMIC DNA]</scope>
    <source>
        <strain evidence="2">S2_005_003_R2_42</strain>
    </source>
</reference>
<dbReference type="GO" id="GO:0000166">
    <property type="term" value="F:nucleotide binding"/>
    <property type="evidence" value="ECO:0007669"/>
    <property type="project" value="InterPro"/>
</dbReference>